<dbReference type="SMART" id="SM00829">
    <property type="entry name" value="PKS_ER"/>
    <property type="match status" value="1"/>
</dbReference>
<dbReference type="InterPro" id="IPR011032">
    <property type="entry name" value="GroES-like_sf"/>
</dbReference>
<dbReference type="Gene3D" id="3.40.50.720">
    <property type="entry name" value="NAD(P)-binding Rossmann-like Domain"/>
    <property type="match status" value="1"/>
</dbReference>
<keyword evidence="3" id="KW-1185">Reference proteome</keyword>
<name>Q1QTD3_CHRI1</name>
<dbReference type="InterPro" id="IPR013149">
    <property type="entry name" value="ADH-like_C"/>
</dbReference>
<evidence type="ECO:0000313" key="2">
    <source>
        <dbReference type="EMBL" id="ABE60275.1"/>
    </source>
</evidence>
<dbReference type="Proteomes" id="UP000000239">
    <property type="component" value="Chromosome"/>
</dbReference>
<dbReference type="InterPro" id="IPR013154">
    <property type="entry name" value="ADH-like_N"/>
</dbReference>
<feature type="domain" description="Enoyl reductase (ER)" evidence="1">
    <location>
        <begin position="8"/>
        <end position="321"/>
    </location>
</feature>
<dbReference type="GeneID" id="95335620"/>
<dbReference type="Gene3D" id="3.90.180.10">
    <property type="entry name" value="Medium-chain alcohol dehydrogenases, catalytic domain"/>
    <property type="match status" value="1"/>
</dbReference>
<dbReference type="GO" id="GO:0043957">
    <property type="term" value="F:acryloyl-CoA reductase (NADPH) activity"/>
    <property type="evidence" value="ECO:0007669"/>
    <property type="project" value="TreeGrafter"/>
</dbReference>
<dbReference type="Pfam" id="PF08240">
    <property type="entry name" value="ADH_N"/>
    <property type="match status" value="1"/>
</dbReference>
<dbReference type="SUPFAM" id="SSF50129">
    <property type="entry name" value="GroES-like"/>
    <property type="match status" value="1"/>
</dbReference>
<dbReference type="Pfam" id="PF00107">
    <property type="entry name" value="ADH_zinc_N"/>
    <property type="match status" value="1"/>
</dbReference>
<dbReference type="PANTHER" id="PTHR43677">
    <property type="entry name" value="SHORT-CHAIN DEHYDROGENASE/REDUCTASE"/>
    <property type="match status" value="1"/>
</dbReference>
<evidence type="ECO:0000313" key="3">
    <source>
        <dbReference type="Proteomes" id="UP000000239"/>
    </source>
</evidence>
<organism evidence="2 3">
    <name type="scientific">Chromohalobacter israelensis (strain ATCC BAA-138 / DSM 3043 / CIP 106854 / NCIMB 13768 / 1H11)</name>
    <name type="common">Chromohalobacter salexigens</name>
    <dbReference type="NCBI Taxonomy" id="290398"/>
    <lineage>
        <taxon>Bacteria</taxon>
        <taxon>Pseudomonadati</taxon>
        <taxon>Pseudomonadota</taxon>
        <taxon>Gammaproteobacteria</taxon>
        <taxon>Oceanospirillales</taxon>
        <taxon>Halomonadaceae</taxon>
        <taxon>Chromohalobacter</taxon>
    </lineage>
</organism>
<proteinExistence type="predicted"/>
<gene>
    <name evidence="2" type="ordered locus">Csal_2930</name>
</gene>
<sequence>MPRALMLHDESPRARLETLDEDRLPERAVRVAIDYSDLNYKDAMAVTGQGKIVRDYPLVPGIDFAGTVTASTDARFDADDRVILTGWGVGERYWGGFAEAMRVDADWLVPCPRPLSTREAMLFGTAGLTAMLSVMRLQEAGLSPGDGPVAVSGASGGVGSWAVSILAHEGFEVHAITGKPDQGDWLTRLGAAQVLARDDFTERGRPLASTHWAGAVDTVGGQVLANLLAQMRYAGKVAAVGLAGDAALPTTVMPFILRGVALLGVDSVYIPFERRRAAWQRIAALPNALLTHMQVEEIGLEDVESQAHAMIEGRTHGRLLIDPHR</sequence>
<dbReference type="HOGENOM" id="CLU_026673_26_3_6"/>
<protein>
    <submittedName>
        <fullName evidence="2">Alcohol dehydrogenase, zinc-binding protein</fullName>
    </submittedName>
</protein>
<dbReference type="InterPro" id="IPR051397">
    <property type="entry name" value="Zn-ADH-like_protein"/>
</dbReference>
<evidence type="ECO:0000259" key="1">
    <source>
        <dbReference type="SMART" id="SM00829"/>
    </source>
</evidence>
<dbReference type="eggNOG" id="COG0604">
    <property type="taxonomic scope" value="Bacteria"/>
</dbReference>
<dbReference type="CDD" id="cd08288">
    <property type="entry name" value="MDR_yhdh"/>
    <property type="match status" value="1"/>
</dbReference>
<dbReference type="NCBIfam" id="TIGR02823">
    <property type="entry name" value="oxido_YhdH"/>
    <property type="match status" value="1"/>
</dbReference>
<dbReference type="PANTHER" id="PTHR43677:SF1">
    <property type="entry name" value="ACRYLYL-COA REDUCTASE ACUI-RELATED"/>
    <property type="match status" value="1"/>
</dbReference>
<dbReference type="InterPro" id="IPR020843">
    <property type="entry name" value="ER"/>
</dbReference>
<accession>Q1QTD3</accession>
<dbReference type="InterPro" id="IPR014188">
    <property type="entry name" value="Acrylyl-CoA_reductase_AcuI"/>
</dbReference>
<dbReference type="AlphaFoldDB" id="Q1QTD3"/>
<dbReference type="EMBL" id="CP000285">
    <property type="protein sequence ID" value="ABE60275.1"/>
    <property type="molecule type" value="Genomic_DNA"/>
</dbReference>
<dbReference type="OrthoDB" id="9782155at2"/>
<dbReference type="RefSeq" id="WP_011508221.1">
    <property type="nucleotide sequence ID" value="NC_007963.1"/>
</dbReference>
<dbReference type="SUPFAM" id="SSF51735">
    <property type="entry name" value="NAD(P)-binding Rossmann-fold domains"/>
    <property type="match status" value="1"/>
</dbReference>
<reference evidence="2 3" key="1">
    <citation type="journal article" date="2011" name="Stand. Genomic Sci.">
        <title>Complete genome sequence of the halophilic and highly halotolerant Chromohalobacter salexigens type strain (1H11(T)).</title>
        <authorList>
            <person name="Copeland A."/>
            <person name="O'Connor K."/>
            <person name="Lucas S."/>
            <person name="Lapidus A."/>
            <person name="Berry K.W."/>
            <person name="Detter J.C."/>
            <person name="Del Rio T.G."/>
            <person name="Hammon N."/>
            <person name="Dalin E."/>
            <person name="Tice H."/>
            <person name="Pitluck S."/>
            <person name="Bruce D."/>
            <person name="Goodwin L."/>
            <person name="Han C."/>
            <person name="Tapia R."/>
            <person name="Saunders E."/>
            <person name="Schmutz J."/>
            <person name="Brettin T."/>
            <person name="Larimer F."/>
            <person name="Land M."/>
            <person name="Hauser L."/>
            <person name="Vargas C."/>
            <person name="Nieto J.J."/>
            <person name="Kyrpides N.C."/>
            <person name="Ivanova N."/>
            <person name="Goker M."/>
            <person name="Klenk H.P."/>
            <person name="Csonka L.N."/>
            <person name="Woyke T."/>
        </authorList>
    </citation>
    <scope>NUCLEOTIDE SEQUENCE [LARGE SCALE GENOMIC DNA]</scope>
    <source>
        <strain evidence="3">ATCC BAA-138 / DSM 3043 / CIP 106854 / NCIMB 13768 / 1H11</strain>
    </source>
</reference>
<dbReference type="STRING" id="290398.Csal_2930"/>
<dbReference type="InterPro" id="IPR036291">
    <property type="entry name" value="NAD(P)-bd_dom_sf"/>
</dbReference>
<dbReference type="KEGG" id="csa:Csal_2930"/>